<evidence type="ECO:0000256" key="2">
    <source>
        <dbReference type="ARBA" id="ARBA00007572"/>
    </source>
</evidence>
<keyword evidence="12" id="KW-0131">Cell cycle</keyword>
<evidence type="ECO:0000256" key="14">
    <source>
        <dbReference type="RuleBase" id="RU000617"/>
    </source>
</evidence>
<dbReference type="GO" id="GO:0005634">
    <property type="term" value="C:nucleus"/>
    <property type="evidence" value="ECO:0007669"/>
    <property type="project" value="UniProtKB-SubCell"/>
</dbReference>
<dbReference type="PANTHER" id="PTHR45674">
    <property type="entry name" value="DNA LIGASE 1/3 FAMILY MEMBER"/>
    <property type="match status" value="1"/>
</dbReference>
<dbReference type="PANTHER" id="PTHR45674:SF4">
    <property type="entry name" value="DNA LIGASE 1"/>
    <property type="match status" value="1"/>
</dbReference>
<evidence type="ECO:0000256" key="9">
    <source>
        <dbReference type="ARBA" id="ARBA00023172"/>
    </source>
</evidence>
<evidence type="ECO:0000256" key="6">
    <source>
        <dbReference type="ARBA" id="ARBA00022741"/>
    </source>
</evidence>
<dbReference type="InterPro" id="IPR012340">
    <property type="entry name" value="NA-bd_OB-fold"/>
</dbReference>
<name>A0AA88GUM6_NAELO</name>
<evidence type="ECO:0000256" key="12">
    <source>
        <dbReference type="ARBA" id="ARBA00023306"/>
    </source>
</evidence>
<dbReference type="GO" id="GO:0006273">
    <property type="term" value="P:lagging strand elongation"/>
    <property type="evidence" value="ECO:0007669"/>
    <property type="project" value="TreeGrafter"/>
</dbReference>
<evidence type="ECO:0000256" key="11">
    <source>
        <dbReference type="ARBA" id="ARBA00023242"/>
    </source>
</evidence>
<gene>
    <name evidence="18" type="ORF">C9374_002372</name>
</gene>
<keyword evidence="4" id="KW-0132">Cell division</keyword>
<dbReference type="RefSeq" id="XP_044550620.1">
    <property type="nucleotide sequence ID" value="XM_044691783.1"/>
</dbReference>
<comment type="subcellular location">
    <subcellularLocation>
        <location evidence="1">Nucleus</location>
    </subcellularLocation>
</comment>
<dbReference type="SUPFAM" id="SSF117018">
    <property type="entry name" value="ATP-dependent DNA ligase DNA-binding domain"/>
    <property type="match status" value="1"/>
</dbReference>
<evidence type="ECO:0000313" key="19">
    <source>
        <dbReference type="Proteomes" id="UP000816034"/>
    </source>
</evidence>
<dbReference type="SUPFAM" id="SSF56091">
    <property type="entry name" value="DNA ligase/mRNA capping enzyme, catalytic domain"/>
    <property type="match status" value="1"/>
</dbReference>
<dbReference type="PROSITE" id="PS00333">
    <property type="entry name" value="DNA_LIGASE_A2"/>
    <property type="match status" value="1"/>
</dbReference>
<dbReference type="NCBIfam" id="TIGR00574">
    <property type="entry name" value="dnl1"/>
    <property type="match status" value="1"/>
</dbReference>
<comment type="similarity">
    <text evidence="2 15">Belongs to the ATP-dependent DNA ligase family.</text>
</comment>
<dbReference type="InterPro" id="IPR016059">
    <property type="entry name" value="DNA_ligase_ATP-dep_CS"/>
</dbReference>
<protein>
    <recommendedName>
        <fullName evidence="14">DNA ligase</fullName>
        <ecNumber evidence="14">6.5.1.1</ecNumber>
    </recommendedName>
</protein>
<dbReference type="GO" id="GO:0006281">
    <property type="term" value="P:DNA repair"/>
    <property type="evidence" value="ECO:0007669"/>
    <property type="project" value="UniProtKB-KW"/>
</dbReference>
<keyword evidence="7 14" id="KW-0227">DNA damage</keyword>
<feature type="compositionally biased region" description="Low complexity" evidence="16">
    <location>
        <begin position="118"/>
        <end position="131"/>
    </location>
</feature>
<dbReference type="Gene3D" id="3.30.470.30">
    <property type="entry name" value="DNA ligase/mRNA capping enzyme"/>
    <property type="match status" value="1"/>
</dbReference>
<dbReference type="InterPro" id="IPR012309">
    <property type="entry name" value="DNA_ligase_ATP-dep_C"/>
</dbReference>
<dbReference type="GeneID" id="68094828"/>
<keyword evidence="3 14" id="KW-0436">Ligase</keyword>
<keyword evidence="6 14" id="KW-0547">Nucleotide-binding</keyword>
<dbReference type="CDD" id="cd07969">
    <property type="entry name" value="OBF_DNA_ligase_I"/>
    <property type="match status" value="1"/>
</dbReference>
<dbReference type="Pfam" id="PF04675">
    <property type="entry name" value="DNA_ligase_A_N"/>
    <property type="match status" value="1"/>
</dbReference>
<evidence type="ECO:0000256" key="7">
    <source>
        <dbReference type="ARBA" id="ARBA00022763"/>
    </source>
</evidence>
<keyword evidence="8 14" id="KW-0067">ATP-binding</keyword>
<keyword evidence="11" id="KW-0539">Nucleus</keyword>
<feature type="domain" description="ATP-dependent DNA ligase family profile" evidence="17">
    <location>
        <begin position="505"/>
        <end position="641"/>
    </location>
</feature>
<dbReference type="GO" id="GO:0051301">
    <property type="term" value="P:cell division"/>
    <property type="evidence" value="ECO:0007669"/>
    <property type="project" value="UniProtKB-KW"/>
</dbReference>
<dbReference type="AlphaFoldDB" id="A0AA88GUM6"/>
<feature type="region of interest" description="Disordered" evidence="16">
    <location>
        <begin position="1"/>
        <end position="139"/>
    </location>
</feature>
<dbReference type="CDD" id="cd07900">
    <property type="entry name" value="Adenylation_DNA_ligase_I_Euk"/>
    <property type="match status" value="1"/>
</dbReference>
<evidence type="ECO:0000256" key="4">
    <source>
        <dbReference type="ARBA" id="ARBA00022618"/>
    </source>
</evidence>
<sequence length="773" mass="87334">MKQSSLTAFMGGKKATTVKKEQGEKRKRKEEETHHQHDRKKLLRSKSTTVIQEVKKRKLVVDDETDDHHDEEAQEEEDHEQIAEEKANEEEDVVAHYSSEEEEDEEDEIEETGEDMDATTTSSSFKASSSKKNSKAPNFEYHSYDPIANATWKSGTSTPYLFLAKTLDQISKIGSSIKKTELLCNCFRSIIAVSPNDLLYAVYLSINKLAPAHLGIELGVGESLIQKALAEATGKSLKKIKELSAKEGDLGLVANAARSTQKTMFKPKSLTIKSVFDSFKFIATTEGKKSMNTKVEKIKLLLVSAVDVEPMFIIRSLQGKLRIGLGEETVLIALAHAVLLSKKSKKSLDENDLKFAKETLKSVYSEIPSYDDIIPAMLEHGFEKLPEICHLKPGFPVRPMLAKSAKGVQELFDRFGDKEFTCEFKYDGERAQIHMLPDKTIKIYSRNMENHTAKYPDLIQLMPHVIKETVTSFIIDCEVVAYDRVEKKIKPFQVLSTRGRKNININDIKVQVCLFAFDLLYLNGESYLKKTLKERRQALHENFTVTDDKFQFASSRDTSDPNDIQIFLDESIKGNCEGLMVKTLTEDATYEPSKRSFNWLKLKKDYIEGLGDSVDLVVIGGYKGKGKRTGVYGGFLLACYDPDSDQYQSICKIGTGFSDEMLKQCTDTMDRHIIPSPRPYYAWKESQRPDVWFDAQVVWEIKAADLTISPAHMAAVGLVDESKGIALRFPRFIRAREDKKPEQATTSEQIADLFNSQAVIAQNKKQQATLKHL</sequence>
<dbReference type="InterPro" id="IPR050191">
    <property type="entry name" value="ATP-dep_DNA_ligase"/>
</dbReference>
<evidence type="ECO:0000256" key="1">
    <source>
        <dbReference type="ARBA" id="ARBA00004123"/>
    </source>
</evidence>
<reference evidence="18 19" key="1">
    <citation type="journal article" date="2018" name="BMC Genomics">
        <title>The genome of Naegleria lovaniensis, the basis for a comparative approach to unravel pathogenicity factors of the human pathogenic amoeba N. fowleri.</title>
        <authorList>
            <person name="Liechti N."/>
            <person name="Schurch N."/>
            <person name="Bruggmann R."/>
            <person name="Wittwer M."/>
        </authorList>
    </citation>
    <scope>NUCLEOTIDE SEQUENCE [LARGE SCALE GENOMIC DNA]</scope>
    <source>
        <strain evidence="18 19">ATCC 30569</strain>
    </source>
</reference>
<dbReference type="GO" id="GO:0005524">
    <property type="term" value="F:ATP binding"/>
    <property type="evidence" value="ECO:0007669"/>
    <property type="project" value="UniProtKB-KW"/>
</dbReference>
<dbReference type="Pfam" id="PF04679">
    <property type="entry name" value="DNA_ligase_A_C"/>
    <property type="match status" value="1"/>
</dbReference>
<keyword evidence="19" id="KW-1185">Reference proteome</keyword>
<comment type="catalytic activity">
    <reaction evidence="13 14">
        <text>ATP + (deoxyribonucleotide)n-3'-hydroxyl + 5'-phospho-(deoxyribonucleotide)m = (deoxyribonucleotide)n+m + AMP + diphosphate.</text>
        <dbReference type="EC" id="6.5.1.1"/>
    </reaction>
</comment>
<evidence type="ECO:0000259" key="17">
    <source>
        <dbReference type="PROSITE" id="PS50160"/>
    </source>
</evidence>
<dbReference type="InterPro" id="IPR012310">
    <property type="entry name" value="DNA_ligase_ATP-dep_cent"/>
</dbReference>
<dbReference type="FunFam" id="2.40.50.140:FF:000062">
    <property type="entry name" value="DNA ligase"/>
    <property type="match status" value="1"/>
</dbReference>
<dbReference type="EMBL" id="PYSW02000015">
    <property type="protein sequence ID" value="KAG2386628.1"/>
    <property type="molecule type" value="Genomic_DNA"/>
</dbReference>
<dbReference type="Gene3D" id="2.40.50.140">
    <property type="entry name" value="Nucleic acid-binding proteins"/>
    <property type="match status" value="1"/>
</dbReference>
<evidence type="ECO:0000256" key="10">
    <source>
        <dbReference type="ARBA" id="ARBA00023204"/>
    </source>
</evidence>
<dbReference type="InterPro" id="IPR012308">
    <property type="entry name" value="DNA_ligase_ATP-dep_N"/>
</dbReference>
<dbReference type="SUPFAM" id="SSF50249">
    <property type="entry name" value="Nucleic acid-binding proteins"/>
    <property type="match status" value="1"/>
</dbReference>
<dbReference type="Gene3D" id="1.10.3260.10">
    <property type="entry name" value="DNA ligase, ATP-dependent, N-terminal domain"/>
    <property type="match status" value="1"/>
</dbReference>
<dbReference type="GO" id="GO:0006310">
    <property type="term" value="P:DNA recombination"/>
    <property type="evidence" value="ECO:0007669"/>
    <property type="project" value="UniProtKB-KW"/>
</dbReference>
<evidence type="ECO:0000256" key="8">
    <source>
        <dbReference type="ARBA" id="ARBA00022840"/>
    </source>
</evidence>
<dbReference type="GO" id="GO:0071897">
    <property type="term" value="P:DNA biosynthetic process"/>
    <property type="evidence" value="ECO:0007669"/>
    <property type="project" value="InterPro"/>
</dbReference>
<dbReference type="Proteomes" id="UP000816034">
    <property type="component" value="Unassembled WGS sequence"/>
</dbReference>
<dbReference type="Pfam" id="PF01068">
    <property type="entry name" value="DNA_ligase_A_M"/>
    <property type="match status" value="1"/>
</dbReference>
<feature type="compositionally biased region" description="Basic and acidic residues" evidence="16">
    <location>
        <begin position="18"/>
        <end position="35"/>
    </location>
</feature>
<evidence type="ECO:0000256" key="13">
    <source>
        <dbReference type="ARBA" id="ARBA00034003"/>
    </source>
</evidence>
<dbReference type="GO" id="GO:0005739">
    <property type="term" value="C:mitochondrion"/>
    <property type="evidence" value="ECO:0007669"/>
    <property type="project" value="TreeGrafter"/>
</dbReference>
<dbReference type="PROSITE" id="PS00697">
    <property type="entry name" value="DNA_LIGASE_A1"/>
    <property type="match status" value="1"/>
</dbReference>
<dbReference type="GO" id="GO:0003677">
    <property type="term" value="F:DNA binding"/>
    <property type="evidence" value="ECO:0007669"/>
    <property type="project" value="InterPro"/>
</dbReference>
<evidence type="ECO:0000256" key="3">
    <source>
        <dbReference type="ARBA" id="ARBA00022598"/>
    </source>
</evidence>
<dbReference type="Gene3D" id="3.30.1490.70">
    <property type="match status" value="1"/>
</dbReference>
<comment type="caution">
    <text evidence="18">The sequence shown here is derived from an EMBL/GenBank/DDBJ whole genome shotgun (WGS) entry which is preliminary data.</text>
</comment>
<dbReference type="PROSITE" id="PS50160">
    <property type="entry name" value="DNA_LIGASE_A3"/>
    <property type="match status" value="1"/>
</dbReference>
<evidence type="ECO:0000256" key="16">
    <source>
        <dbReference type="SAM" id="MobiDB-lite"/>
    </source>
</evidence>
<proteinExistence type="inferred from homology"/>
<dbReference type="EC" id="6.5.1.1" evidence="14"/>
<dbReference type="GO" id="GO:0003910">
    <property type="term" value="F:DNA ligase (ATP) activity"/>
    <property type="evidence" value="ECO:0007669"/>
    <property type="project" value="UniProtKB-EC"/>
</dbReference>
<keyword evidence="5" id="KW-0235">DNA replication</keyword>
<evidence type="ECO:0000256" key="5">
    <source>
        <dbReference type="ARBA" id="ARBA00022705"/>
    </source>
</evidence>
<evidence type="ECO:0000313" key="18">
    <source>
        <dbReference type="EMBL" id="KAG2386628.1"/>
    </source>
</evidence>
<evidence type="ECO:0000256" key="15">
    <source>
        <dbReference type="RuleBase" id="RU004196"/>
    </source>
</evidence>
<dbReference type="InterPro" id="IPR036599">
    <property type="entry name" value="DNA_ligase_N_sf"/>
</dbReference>
<accession>A0AA88GUM6</accession>
<keyword evidence="10 14" id="KW-0234">DNA repair</keyword>
<dbReference type="InterPro" id="IPR000977">
    <property type="entry name" value="DNA_ligase_ATP-dep"/>
</dbReference>
<organism evidence="18 19">
    <name type="scientific">Naegleria lovaniensis</name>
    <name type="common">Amoeba</name>
    <dbReference type="NCBI Taxonomy" id="51637"/>
    <lineage>
        <taxon>Eukaryota</taxon>
        <taxon>Discoba</taxon>
        <taxon>Heterolobosea</taxon>
        <taxon>Tetramitia</taxon>
        <taxon>Eutetramitia</taxon>
        <taxon>Vahlkampfiidae</taxon>
        <taxon>Naegleria</taxon>
    </lineage>
</organism>
<dbReference type="FunFam" id="1.10.3260.10:FF:000001">
    <property type="entry name" value="DNA ligase"/>
    <property type="match status" value="1"/>
</dbReference>
<dbReference type="FunFam" id="3.30.470.30:FF:000016">
    <property type="entry name" value="DNA ligase"/>
    <property type="match status" value="1"/>
</dbReference>
<keyword evidence="9 14" id="KW-0233">DNA recombination</keyword>
<feature type="compositionally biased region" description="Acidic residues" evidence="16">
    <location>
        <begin position="100"/>
        <end position="117"/>
    </location>
</feature>